<name>A0A067SWJ6_GALM3</name>
<evidence type="ECO:0000313" key="2">
    <source>
        <dbReference type="Proteomes" id="UP000027222"/>
    </source>
</evidence>
<proteinExistence type="predicted"/>
<keyword evidence="2" id="KW-1185">Reference proteome</keyword>
<protein>
    <submittedName>
        <fullName evidence="1">Uncharacterized protein</fullName>
    </submittedName>
</protein>
<dbReference type="EMBL" id="KL142381">
    <property type="protein sequence ID" value="KDR75276.1"/>
    <property type="molecule type" value="Genomic_DNA"/>
</dbReference>
<organism evidence="1 2">
    <name type="scientific">Galerina marginata (strain CBS 339.88)</name>
    <dbReference type="NCBI Taxonomy" id="685588"/>
    <lineage>
        <taxon>Eukaryota</taxon>
        <taxon>Fungi</taxon>
        <taxon>Dikarya</taxon>
        <taxon>Basidiomycota</taxon>
        <taxon>Agaricomycotina</taxon>
        <taxon>Agaricomycetes</taxon>
        <taxon>Agaricomycetidae</taxon>
        <taxon>Agaricales</taxon>
        <taxon>Agaricineae</taxon>
        <taxon>Strophariaceae</taxon>
        <taxon>Galerina</taxon>
    </lineage>
</organism>
<dbReference type="AlphaFoldDB" id="A0A067SWJ6"/>
<gene>
    <name evidence="1" type="ORF">GALMADRAFT_140802</name>
</gene>
<dbReference type="Proteomes" id="UP000027222">
    <property type="component" value="Unassembled WGS sequence"/>
</dbReference>
<sequence length="181" mass="20542">MPDSDSQNAPTFLPFPPEVLESEHKKQIIAIRTCLLSWLLANSDVKEESPGAGENMQRATEELSNLKVDPPYAFTPSPPYQFRSVLLSCIKCYWVALIKVLNDGEKNELAERLNVVPPFGRRIPRFDGKKCVENPGELDAREYEGLMRVTTFVVINLTSDDVVKMWRELAEVGVQTWEETD</sequence>
<evidence type="ECO:0000313" key="1">
    <source>
        <dbReference type="EMBL" id="KDR75276.1"/>
    </source>
</evidence>
<dbReference type="STRING" id="685588.A0A067SWJ6"/>
<accession>A0A067SWJ6</accession>
<reference evidence="2" key="1">
    <citation type="journal article" date="2014" name="Proc. Natl. Acad. Sci. U.S.A.">
        <title>Extensive sampling of basidiomycete genomes demonstrates inadequacy of the white-rot/brown-rot paradigm for wood decay fungi.</title>
        <authorList>
            <person name="Riley R."/>
            <person name="Salamov A.A."/>
            <person name="Brown D.W."/>
            <person name="Nagy L.G."/>
            <person name="Floudas D."/>
            <person name="Held B.W."/>
            <person name="Levasseur A."/>
            <person name="Lombard V."/>
            <person name="Morin E."/>
            <person name="Otillar R."/>
            <person name="Lindquist E.A."/>
            <person name="Sun H."/>
            <person name="LaButti K.M."/>
            <person name="Schmutz J."/>
            <person name="Jabbour D."/>
            <person name="Luo H."/>
            <person name="Baker S.E."/>
            <person name="Pisabarro A.G."/>
            <person name="Walton J.D."/>
            <person name="Blanchette R.A."/>
            <person name="Henrissat B."/>
            <person name="Martin F."/>
            <person name="Cullen D."/>
            <person name="Hibbett D.S."/>
            <person name="Grigoriev I.V."/>
        </authorList>
    </citation>
    <scope>NUCLEOTIDE SEQUENCE [LARGE SCALE GENOMIC DNA]</scope>
    <source>
        <strain evidence="2">CBS 339.88</strain>
    </source>
</reference>
<dbReference type="HOGENOM" id="CLU_127779_0_0_1"/>
<dbReference type="OrthoDB" id="2894188at2759"/>